<name>A0A9D2M049_9FIRM</name>
<comment type="caution">
    <text evidence="7">The sequence shown here is derived from an EMBL/GenBank/DDBJ whole genome shotgun (WGS) entry which is preliminary data.</text>
</comment>
<evidence type="ECO:0000256" key="2">
    <source>
        <dbReference type="ARBA" id="ARBA00023054"/>
    </source>
</evidence>
<evidence type="ECO:0000313" key="8">
    <source>
        <dbReference type="Proteomes" id="UP000824214"/>
    </source>
</evidence>
<reference evidence="7" key="1">
    <citation type="journal article" date="2021" name="PeerJ">
        <title>Extensive microbial diversity within the chicken gut microbiome revealed by metagenomics and culture.</title>
        <authorList>
            <person name="Gilroy R."/>
            <person name="Ravi A."/>
            <person name="Getino M."/>
            <person name="Pursley I."/>
            <person name="Horton D.L."/>
            <person name="Alikhan N.F."/>
            <person name="Baker D."/>
            <person name="Gharbi K."/>
            <person name="Hall N."/>
            <person name="Watson M."/>
            <person name="Adriaenssens E.M."/>
            <person name="Foster-Nyarko E."/>
            <person name="Jarju S."/>
            <person name="Secka A."/>
            <person name="Antonio M."/>
            <person name="Oren A."/>
            <person name="Chaudhuri R.R."/>
            <person name="La Ragione R."/>
            <person name="Hildebrand F."/>
            <person name="Pallen M.J."/>
        </authorList>
    </citation>
    <scope>NUCLEOTIDE SEQUENCE</scope>
    <source>
        <strain evidence="7">ChiBcolR8-3208</strain>
    </source>
</reference>
<dbReference type="Proteomes" id="UP000824214">
    <property type="component" value="Unassembled WGS sequence"/>
</dbReference>
<feature type="compositionally biased region" description="Low complexity" evidence="4">
    <location>
        <begin position="402"/>
        <end position="429"/>
    </location>
</feature>
<proteinExistence type="predicted"/>
<dbReference type="AlphaFoldDB" id="A0A9D2M049"/>
<organism evidence="7 8">
    <name type="scientific">Candidatus Acutalibacter ornithocaccae</name>
    <dbReference type="NCBI Taxonomy" id="2838416"/>
    <lineage>
        <taxon>Bacteria</taxon>
        <taxon>Bacillati</taxon>
        <taxon>Bacillota</taxon>
        <taxon>Clostridia</taxon>
        <taxon>Eubacteriales</taxon>
        <taxon>Acutalibacteraceae</taxon>
        <taxon>Acutalibacter</taxon>
    </lineage>
</organism>
<dbReference type="SUPFAM" id="SSF111369">
    <property type="entry name" value="HlyD-like secretion proteins"/>
    <property type="match status" value="1"/>
</dbReference>
<evidence type="ECO:0000259" key="5">
    <source>
        <dbReference type="Pfam" id="PF25984"/>
    </source>
</evidence>
<dbReference type="PANTHER" id="PTHR32347">
    <property type="entry name" value="EFFLUX SYSTEM COMPONENT YKNX-RELATED"/>
    <property type="match status" value="1"/>
</dbReference>
<dbReference type="Gene3D" id="2.40.50.100">
    <property type="match status" value="1"/>
</dbReference>
<evidence type="ECO:0000256" key="1">
    <source>
        <dbReference type="ARBA" id="ARBA00004196"/>
    </source>
</evidence>
<dbReference type="PANTHER" id="PTHR32347:SF14">
    <property type="entry name" value="EFFLUX SYSTEM COMPONENT YKNX-RELATED"/>
    <property type="match status" value="1"/>
</dbReference>
<evidence type="ECO:0000256" key="4">
    <source>
        <dbReference type="SAM" id="MobiDB-lite"/>
    </source>
</evidence>
<sequence>MKHTSKKPLWIALACVLVVAAAAFCLWFFWLRNLWGAASASPVYVESVADITGINTGDTPRFSGVVEPQATYEIKKDDTKTVAEIYVSEGDQVTPGDALFRYDTEEMQMSLDQAELDLESISNTITTLENQKDDLEKEKKQASKDEQYSYTVQIQAVELQIKTEEYNAETKEQEIDKLEESLQNAEVYSEVEGVVKEVNETPATDANGQPKPFISVLSSGQFRVKGTVSELNIGSLYQGQAVTIHSRVDDTQVWQGVIETIETEPTDDTTNGGVIYYGVDSGQQSSKYNFYVTLSSLDGLILGQHVYIQPDMGLGDLPEGLWLPAFYIAHDDNGSYVWAQNDQGALEKRAVILGEYDSDNDRYQIESGLTEDDYITMPTEGLEEGNPTTSDITQVAPEDPAGDSAVDGGTADGGVMDDGMVDPGMGVTMEESVPEDTGDSTDAAEDAASDSLEGSPMEGLAR</sequence>
<dbReference type="InterPro" id="IPR050465">
    <property type="entry name" value="UPF0194_transport"/>
</dbReference>
<feature type="coiled-coil region" evidence="3">
    <location>
        <begin position="111"/>
        <end position="188"/>
    </location>
</feature>
<dbReference type="GO" id="GO:0030313">
    <property type="term" value="C:cell envelope"/>
    <property type="evidence" value="ECO:0007669"/>
    <property type="project" value="UniProtKB-SubCell"/>
</dbReference>
<feature type="compositionally biased region" description="Acidic residues" evidence="4">
    <location>
        <begin position="432"/>
        <end position="448"/>
    </location>
</feature>
<dbReference type="Gene3D" id="2.40.420.20">
    <property type="match status" value="1"/>
</dbReference>
<feature type="domain" description="YknX-like barrel-sandwich hybrid" evidence="5">
    <location>
        <begin position="81"/>
        <end position="216"/>
    </location>
</feature>
<dbReference type="InterPro" id="IPR058636">
    <property type="entry name" value="Beta-barrel_YknX"/>
</dbReference>
<dbReference type="Gene3D" id="2.40.30.170">
    <property type="match status" value="1"/>
</dbReference>
<keyword evidence="2 3" id="KW-0175">Coiled coil</keyword>
<dbReference type="Pfam" id="PF25990">
    <property type="entry name" value="Beta-barrel_YknX"/>
    <property type="match status" value="1"/>
</dbReference>
<evidence type="ECO:0000313" key="7">
    <source>
        <dbReference type="EMBL" id="HJB37943.1"/>
    </source>
</evidence>
<protein>
    <submittedName>
        <fullName evidence="7">Efflux RND transporter periplasmic adaptor subunit</fullName>
    </submittedName>
</protein>
<evidence type="ECO:0000259" key="6">
    <source>
        <dbReference type="Pfam" id="PF25990"/>
    </source>
</evidence>
<feature type="domain" description="YknX-like beta-barrel" evidence="6">
    <location>
        <begin position="222"/>
        <end position="308"/>
    </location>
</feature>
<feature type="region of interest" description="Disordered" evidence="4">
    <location>
        <begin position="378"/>
        <end position="462"/>
    </location>
</feature>
<dbReference type="InterPro" id="IPR058639">
    <property type="entry name" value="BSH_YknX-like"/>
</dbReference>
<reference evidence="7" key="2">
    <citation type="submission" date="2021-04" db="EMBL/GenBank/DDBJ databases">
        <authorList>
            <person name="Gilroy R."/>
        </authorList>
    </citation>
    <scope>NUCLEOTIDE SEQUENCE</scope>
    <source>
        <strain evidence="7">ChiBcolR8-3208</strain>
    </source>
</reference>
<evidence type="ECO:0000256" key="3">
    <source>
        <dbReference type="SAM" id="Coils"/>
    </source>
</evidence>
<gene>
    <name evidence="7" type="ORF">H9942_07745</name>
</gene>
<accession>A0A9D2M049</accession>
<dbReference type="Pfam" id="PF25984">
    <property type="entry name" value="BSH_YknX"/>
    <property type="match status" value="1"/>
</dbReference>
<dbReference type="EMBL" id="DWXZ01000165">
    <property type="protein sequence ID" value="HJB37943.1"/>
    <property type="molecule type" value="Genomic_DNA"/>
</dbReference>
<comment type="subcellular location">
    <subcellularLocation>
        <location evidence="1">Cell envelope</location>
    </subcellularLocation>
</comment>